<feature type="signal peptide" evidence="1">
    <location>
        <begin position="1"/>
        <end position="26"/>
    </location>
</feature>
<proteinExistence type="predicted"/>
<protein>
    <submittedName>
        <fullName evidence="2">Uncharacterized protein</fullName>
    </submittedName>
</protein>
<dbReference type="EMBL" id="LOCQ01000062">
    <property type="protein sequence ID" value="OBV36880.1"/>
    <property type="molecule type" value="Genomic_DNA"/>
</dbReference>
<evidence type="ECO:0000256" key="1">
    <source>
        <dbReference type="SAM" id="SignalP"/>
    </source>
</evidence>
<dbReference type="PROSITE" id="PS51257">
    <property type="entry name" value="PROKAR_LIPOPROTEIN"/>
    <property type="match status" value="1"/>
</dbReference>
<gene>
    <name evidence="2" type="ORF">ASR47_1001357</name>
</gene>
<keyword evidence="1" id="KW-0732">Signal</keyword>
<name>A0A1A7BWJ0_9BURK</name>
<feature type="chain" id="PRO_5008510000" evidence="1">
    <location>
        <begin position="27"/>
        <end position="66"/>
    </location>
</feature>
<comment type="caution">
    <text evidence="2">The sequence shown here is derived from an EMBL/GenBank/DDBJ whole genome shotgun (WGS) entry which is preliminary data.</text>
</comment>
<dbReference type="AlphaFoldDB" id="A0A1A7BWJ0"/>
<dbReference type="OrthoDB" id="9895459at2"/>
<dbReference type="Proteomes" id="UP000092713">
    <property type="component" value="Unassembled WGS sequence"/>
</dbReference>
<reference evidence="2 3" key="1">
    <citation type="submission" date="2016-04" db="EMBL/GenBank/DDBJ databases">
        <title>Draft genome sequence of Janthinobacterium psychrotolerans sp. nov., isolated from freshwater sediments in Denmark.</title>
        <authorList>
            <person name="Gong X."/>
            <person name="Skrivergaard S."/>
            <person name="Korsgaard B.S."/>
            <person name="Schreiber L."/>
            <person name="Marshall I.P."/>
            <person name="Finster K."/>
            <person name="Schramm A."/>
        </authorList>
    </citation>
    <scope>NUCLEOTIDE SEQUENCE [LARGE SCALE GENOMIC DNA]</scope>
    <source>
        <strain evidence="2 3">S3-2</strain>
    </source>
</reference>
<dbReference type="RefSeq" id="WP_065310647.1">
    <property type="nucleotide sequence ID" value="NZ_LOCQ01000062.1"/>
</dbReference>
<organism evidence="2 3">
    <name type="scientific">Janthinobacterium psychrotolerans</name>
    <dbReference type="NCBI Taxonomy" id="1747903"/>
    <lineage>
        <taxon>Bacteria</taxon>
        <taxon>Pseudomonadati</taxon>
        <taxon>Pseudomonadota</taxon>
        <taxon>Betaproteobacteria</taxon>
        <taxon>Burkholderiales</taxon>
        <taxon>Oxalobacteraceae</taxon>
        <taxon>Janthinobacterium</taxon>
    </lineage>
</organism>
<evidence type="ECO:0000313" key="2">
    <source>
        <dbReference type="EMBL" id="OBV36880.1"/>
    </source>
</evidence>
<accession>A0A1A7BWJ0</accession>
<dbReference type="STRING" id="1747903.ASR47_1001357"/>
<keyword evidence="3" id="KW-1185">Reference proteome</keyword>
<evidence type="ECO:0000313" key="3">
    <source>
        <dbReference type="Proteomes" id="UP000092713"/>
    </source>
</evidence>
<sequence>MNVAKHMEAIVIAAAVLLGASCYAPAPALQVASSSYQGAAIGKTPDAHIVQVKAKRLTAAQKAFFA</sequence>